<evidence type="ECO:0000313" key="9">
    <source>
        <dbReference type="EMBL" id="UYL95513.1"/>
    </source>
</evidence>
<evidence type="ECO:0000256" key="7">
    <source>
        <dbReference type="SAM" id="MobiDB-lite"/>
    </source>
</evidence>
<name>A0A9E7V260_9VIRU</name>
<dbReference type="GO" id="GO:0006351">
    <property type="term" value="P:DNA-templated transcription"/>
    <property type="evidence" value="ECO:0007669"/>
    <property type="project" value="InterPro"/>
</dbReference>
<dbReference type="InterPro" id="IPR007099">
    <property type="entry name" value="RNA-dir_pol_NSvirus"/>
</dbReference>
<accession>A0A9E7V260</accession>
<keyword evidence="3" id="KW-0808">Transferase</keyword>
<dbReference type="EC" id="2.7.7.48" evidence="1"/>
<dbReference type="GO" id="GO:0039694">
    <property type="term" value="P:viral RNA genome replication"/>
    <property type="evidence" value="ECO:0007669"/>
    <property type="project" value="InterPro"/>
</dbReference>
<reference evidence="9" key="1">
    <citation type="submission" date="2022-05" db="EMBL/GenBank/DDBJ databases">
        <authorList>
            <person name="Cao W."/>
            <person name="Jia N."/>
            <person name="Lam T.T.-Y."/>
            <person name="Ni X."/>
            <person name="Liu J."/>
        </authorList>
    </citation>
    <scope>NUCLEOTIDE SEQUENCE</scope>
    <source>
        <strain evidence="9">TIGMIC 1</strain>
    </source>
</reference>
<evidence type="ECO:0000256" key="6">
    <source>
        <dbReference type="ARBA" id="ARBA00031012"/>
    </source>
</evidence>
<sequence>MDVSMNELDLFIKRSEELLERDEPMHLDQLKEIYSRVDKMRHDLFAEAVCSANGFDITKTDINAIDKVIDFLINEGMEVDATKYKELSRDPRYKDLRKRTPDVVEVQVATEQEIREHIELGRLDLAKQRPGAKCLRIKIIDFAVSRNHSVAAKNKYMKYSPYLEFFANHVTSVTVLPYSILTGEVKTRNWGAETFIQPPSEDDFGGDFYSVVIRTEELKTNIKRRVSSEDRAEFESWLSSMHKDELEAGPFSETYHCNFSKDDVRRFFIFPKNSQVFDEMGRKERELFLSTLVHETPFIEEEADILDAFRREVLPGVEPLTEKAYMEMLKLEQSAHILRAVSHDPSKGLPSRPTSEVLSSSFSDLESKASLVFKEKPIPGLLYPVPYTFCHDPISAEGPDLKYMRLQKLISFLDAVPPQERNSIWNAVNSIVSIARVKREEYERVKNGDFVVTNEGKVVPTDSYKKTMREQEAPVTRKEDDTTYDVSLLECIRRKEVRCAYMKKGEVIVVRPSNDRCVKEFTFAAGVGLKKDALTSDKFKDKVESLPFWDGETSEFFDMMYKEQVDDLYDDITASGGCINRKRGGGGLSDFDAGMQHYLDFNRVNFENLSFVSHMANSGFRIVQGLSDNTFIITMHSESLLKGDTQVPFIVVSLKGKNDIYHDYGDASMTKFITPKGKIYITSGRRIDRMRVSGYLKAGHTFRVAQECLDHFRAENSLPMLNQHERVKLLSFVNCININTSSMLDNMRYMAELCMADYSFCKNYVEDKLMVPTKNVLQVHLYKRMKATLTKLNSDMDSVKVRQAIVDEDGNVNMESARIIQGSFTSFFFEGITYNKMEALISEIQVLFFSIPKALHGKYHNLIDVHKTPLSIQDEINTKFSQLCPYDPECVTEREQFNPAFVVLATRKAEQSVLGTMSDVRKKAVLSEKINSPPLSGRTTASTRSTLIEVDSPFGDGGSPTLETCEELKGLSDEDKYTFSNVIRDCERMTKGKSILYCKAKWKSTKRLLSVKIQHSQEHDKVMKFVNESLRFDTETRTVTFKQRGRKGKLRSEIREQLEKEGKGPVDFYTSGVVLSEVIKKATHKPSGGTYTIGEYAKESVLNRKDWIFAIRPKGQRTQKDREIFVLDLNAKLGLYPLEHHYKGLCSFLPEEKISEPGDMKIMSQKSQVESGLSWLTRSYREHAKNAVDQGKKPALTPSILHLNLDMTKWAPRDNLFKFMWVVASSGFLKISEKIYMIAALIKMSQKKMYVDEEIFHKTMQKPLRDEDGNVVDCIFRKMTYGHRTNLVPITLTWLQGQLNYMSSFLHAGTMLLWADLIKGRITGECKIQINVHSDDNQMSVYSLSTMSKDQILEMLWGPLEYYTRQVCIEVSIKKSYVSSIIKQFVSQYNIAGEQVSLWVKPAMSSVSGCPYTTPKDDVSSVLSKVSEALSKGAPRRVAETINKEMTEYILCIYGIRERDGSNKFAKLLSVDEEDLPMALGGTHVHDYSVLAIAGPKSVEQMKILKLLGMFHATAIEPPAPRPPSTVFKQRKLNALNLYFLLDMLATSTVDEEDDSFVNSLNPVRIARFKMRREGYEFPFETDESVSRSEKAEKLKAEHPGLSILKPKTIEHLMNYYYLLYCNPNFKASLAGQSPQILLLHKIVNRHKGIFRLVESSSVNIKSDKKVHGMTPEKFAELLLTKLGTLEVGHDSYVYLWSKYIKADPEFKVLAYVSQNAKKTSAIIRPNAFPYRKPNFSDYSDIVNNVPTLLCYLFDYQYFFDNGFILDQPRAVLNDVEQLSKIFPTEMSLFFKNSNRDWDLGNRGIITLRNSKYYGFLRLREKGMLDMTSLYRIQNYLRKKKFLVNTLEKQLASDIQQELEALEQARGEEEGFTDLVELRHDPPKEDMSEEEKDRQRKVLLSNRLLKMSSSFKMETKKVIFCPPLATRDLTEMMLSLKSQVESEGRKAYNYSISITHNQALTIFRFQRPGLELSKMSVFGLNVANLYTVAVKMGASKEQIAELMRSCNYKGYTLKDCIQVFDKLFSYVKPRLICPIVAAYPEEASKVFNHLNPVSIAWLKDEDPEDQMSYELIASLENVHARIKGKLKKLISIEVKYSGDLVPSVLTRLLKHVSADLKFRNMERTQQVSLNEMFTRLIPVRGLTKPKIAFSESTYSFVRGDSGHADYRVEGLKVSKDEGVKFRARHEEIQLSDDLASVNYRLFGAPMSLKHRDYRAHGFIQMDFKDIELQGFSLAEITGRSMFTYLLTSDYSKIPLSEYVNLTRGSGLVTRLIGGAGACMYLHVFESMGPEIESLVDHACDHIRRVIREKKEITLEKDFIPKGLVKKDSVLSVKQSSWAEIVKRQEELKVRFTQSLLAFTDDTEEVYKQSVRAGVPISQILLDRDDAYVIEKHFSKAFSGKVDLEVLLNEAAPDYVNSADIKLQSSTLYSFLICLARDKDRTLRSINQILDKKYTRAQTRFALIERACLESGKVALTCLFKGMIMDPLEPASYYAIKLDFDKNKGRLSAPTIEMFNLWTEFFNKNQKVATQTLRVMQMFSAFDEEDEDDVAQKAEEEPHRHAPRRRSPSRPTRVLKAIKQNPMGAIDALRNVEALEKLNLAAEGESSNLVTESSTGTDVDTDKGVSIKHEVTEFRRGYPDIRLTKSMKLQMIEQKKVELTERDIIEEAHQRGLATGVMETVEISEEDLIAQVMEADDGDEFDEFGIDEDDFEI</sequence>
<feature type="region of interest" description="Disordered" evidence="7">
    <location>
        <begin position="2545"/>
        <end position="2572"/>
    </location>
</feature>
<dbReference type="GO" id="GO:0003968">
    <property type="term" value="F:RNA-directed RNA polymerase activity"/>
    <property type="evidence" value="ECO:0007669"/>
    <property type="project" value="UniProtKB-EC"/>
</dbReference>
<evidence type="ECO:0000256" key="3">
    <source>
        <dbReference type="ARBA" id="ARBA00022679"/>
    </source>
</evidence>
<organism evidence="9">
    <name type="scientific">Zhangye tick virus 1</name>
    <dbReference type="NCBI Taxonomy" id="2972287"/>
    <lineage>
        <taxon>Viruses</taxon>
        <taxon>Riboviria</taxon>
        <taxon>Orthornavirae</taxon>
        <taxon>Negarnaviricota</taxon>
        <taxon>Polyploviricotina</taxon>
        <taxon>Bunyaviricetes</taxon>
        <taxon>Elliovirales</taxon>
        <taxon>Peribunyaviridae</taxon>
    </lineage>
</organism>
<feature type="compositionally biased region" description="Basic and acidic residues" evidence="7">
    <location>
        <begin position="2549"/>
        <end position="2559"/>
    </location>
</feature>
<evidence type="ECO:0000256" key="2">
    <source>
        <dbReference type="ARBA" id="ARBA00018602"/>
    </source>
</evidence>
<proteinExistence type="predicted"/>
<dbReference type="InterPro" id="IPR007322">
    <property type="entry name" value="RNA_pol_bunyavir"/>
</dbReference>
<evidence type="ECO:0000259" key="8">
    <source>
        <dbReference type="PROSITE" id="PS50525"/>
    </source>
</evidence>
<evidence type="ECO:0000256" key="5">
    <source>
        <dbReference type="ARBA" id="ARBA00030436"/>
    </source>
</evidence>
<evidence type="ECO:0000256" key="4">
    <source>
        <dbReference type="ARBA" id="ARBA00030285"/>
    </source>
</evidence>
<dbReference type="PROSITE" id="PS50525">
    <property type="entry name" value="RDRP_SSRNA_NEG_SEG"/>
    <property type="match status" value="1"/>
</dbReference>
<dbReference type="EMBL" id="ON746485">
    <property type="protein sequence ID" value="UYL95513.1"/>
    <property type="molecule type" value="Viral_cRNA"/>
</dbReference>
<protein>
    <recommendedName>
        <fullName evidence="2">RNA-directed RNA polymerase L</fullName>
        <ecNumber evidence="1">2.7.7.48</ecNumber>
    </recommendedName>
    <alternativeName>
        <fullName evidence="4">Large structural protein</fullName>
    </alternativeName>
    <alternativeName>
        <fullName evidence="6">Replicase</fullName>
    </alternativeName>
    <alternativeName>
        <fullName evidence="5">Transcriptase</fullName>
    </alternativeName>
</protein>
<feature type="domain" description="RdRp catalytic" evidence="8">
    <location>
        <begin position="1183"/>
        <end position="1377"/>
    </location>
</feature>
<evidence type="ECO:0000256" key="1">
    <source>
        <dbReference type="ARBA" id="ARBA00012494"/>
    </source>
</evidence>
<dbReference type="Pfam" id="PF04196">
    <property type="entry name" value="Bunya_RdRp"/>
    <property type="match status" value="2"/>
</dbReference>